<geneLocation type="mitochondrion" evidence="2"/>
<reference evidence="2" key="1">
    <citation type="journal article" date="2019" name="Genome Biol. Evol.">
        <title>Evidence of extensive intraspecific noncoding reshuffling in a 169-kb mitochondrial genome of a basidiomycetous fungus.</title>
        <authorList>
            <person name="Lee H.H."/>
            <person name="Ke H.M."/>
            <person name="Lin C.I."/>
            <person name="Lee T.J."/>
            <person name="Chung C.L."/>
            <person name="Tsai I.J."/>
        </authorList>
    </citation>
    <scope>NUCLEOTIDE SEQUENCE</scope>
    <source>
        <strain evidence="2">BCRC 35384</strain>
    </source>
</reference>
<accession>A0A5B9RJV8</accession>
<dbReference type="AlphaFoldDB" id="A0A5B9RJV8"/>
<evidence type="ECO:0000256" key="1">
    <source>
        <dbReference type="SAM" id="Phobius"/>
    </source>
</evidence>
<keyword evidence="1" id="KW-0472">Membrane</keyword>
<proteinExistence type="predicted"/>
<protein>
    <submittedName>
        <fullName evidence="2">Uncharacterized protein</fullName>
    </submittedName>
</protein>
<feature type="transmembrane region" description="Helical" evidence="1">
    <location>
        <begin position="49"/>
        <end position="70"/>
    </location>
</feature>
<dbReference type="EMBL" id="MK623257">
    <property type="protein sequence ID" value="QEG57025.1"/>
    <property type="molecule type" value="Genomic_DNA"/>
</dbReference>
<feature type="transmembrane region" description="Helical" evidence="1">
    <location>
        <begin position="6"/>
        <end position="37"/>
    </location>
</feature>
<organism evidence="2">
    <name type="scientific">Porodaedalea pini</name>
    <dbReference type="NCBI Taxonomy" id="108901"/>
    <lineage>
        <taxon>Eukaryota</taxon>
        <taxon>Fungi</taxon>
        <taxon>Dikarya</taxon>
        <taxon>Basidiomycota</taxon>
        <taxon>Agaricomycotina</taxon>
        <taxon>Agaricomycetes</taxon>
        <taxon>Hymenochaetales</taxon>
        <taxon>Hymenochaetaceae</taxon>
        <taxon>Porodaedalea</taxon>
    </lineage>
</organism>
<name>A0A5B9RJV8_9AGAM</name>
<evidence type="ECO:0000313" key="2">
    <source>
        <dbReference type="EMBL" id="QEG57025.1"/>
    </source>
</evidence>
<keyword evidence="1" id="KW-0812">Transmembrane</keyword>
<gene>
    <name evidence="2" type="ORF">PPIT_000129</name>
</gene>
<reference evidence="2" key="2">
    <citation type="submission" date="2019-03" db="EMBL/GenBank/DDBJ databases">
        <authorList>
            <person name="Lee H.-H."/>
            <person name="Tsai I.J."/>
        </authorList>
    </citation>
    <scope>NUCLEOTIDE SEQUENCE</scope>
    <source>
        <strain evidence="2">BCRC 35384</strain>
    </source>
</reference>
<sequence>MNVMTLLIFFILKLIILIGSGLMAVSTITVTILSYLGYEFILYEAHYHLMWLSLICYSVVTLLFILGEIIELFRSLTDKQERAEAIAMFKYQLSYERDWIKNSIVFQILAQLLEFIKNVVRILFRRFFKH</sequence>
<keyword evidence="2" id="KW-0496">Mitochondrion</keyword>
<keyword evidence="1" id="KW-1133">Transmembrane helix</keyword>